<feature type="repeat" description="WD" evidence="3">
    <location>
        <begin position="13"/>
        <end position="44"/>
    </location>
</feature>
<dbReference type="InterPro" id="IPR019775">
    <property type="entry name" value="WD40_repeat_CS"/>
</dbReference>
<gene>
    <name evidence="4" type="ORF">NE857_18915</name>
</gene>
<evidence type="ECO:0000256" key="1">
    <source>
        <dbReference type="ARBA" id="ARBA00022574"/>
    </source>
</evidence>
<evidence type="ECO:0000256" key="3">
    <source>
        <dbReference type="PROSITE-ProRule" id="PRU00221"/>
    </source>
</evidence>
<keyword evidence="2" id="KW-0677">Repeat</keyword>
<evidence type="ECO:0000256" key="2">
    <source>
        <dbReference type="ARBA" id="ARBA00022737"/>
    </source>
</evidence>
<dbReference type="SMART" id="SM00320">
    <property type="entry name" value="WD40"/>
    <property type="match status" value="2"/>
</dbReference>
<dbReference type="InterPro" id="IPR011047">
    <property type="entry name" value="Quinoprotein_ADH-like_sf"/>
</dbReference>
<dbReference type="EMBL" id="CP099837">
    <property type="protein sequence ID" value="USY17415.1"/>
    <property type="molecule type" value="Genomic_DNA"/>
</dbReference>
<name>A0ABY5D0I0_9ACTN</name>
<keyword evidence="5" id="KW-1185">Reference proteome</keyword>
<dbReference type="SUPFAM" id="SSF50998">
    <property type="entry name" value="Quinoprotein alcohol dehydrogenase-like"/>
    <property type="match status" value="1"/>
</dbReference>
<dbReference type="PANTHER" id="PTHR19879:SF9">
    <property type="entry name" value="TRANSCRIPTION INITIATION FACTOR TFIID SUBUNIT 5"/>
    <property type="match status" value="1"/>
</dbReference>
<reference evidence="4" key="1">
    <citation type="submission" date="2022-06" db="EMBL/GenBank/DDBJ databases">
        <authorList>
            <person name="Ping M."/>
        </authorList>
    </citation>
    <scope>NUCLEOTIDE SEQUENCE</scope>
    <source>
        <strain evidence="4">JCM11759T</strain>
    </source>
</reference>
<dbReference type="PANTHER" id="PTHR19879">
    <property type="entry name" value="TRANSCRIPTION INITIATION FACTOR TFIID"/>
    <property type="match status" value="1"/>
</dbReference>
<dbReference type="InterPro" id="IPR015943">
    <property type="entry name" value="WD40/YVTN_repeat-like_dom_sf"/>
</dbReference>
<evidence type="ECO:0008006" key="6">
    <source>
        <dbReference type="Google" id="ProtNLM"/>
    </source>
</evidence>
<dbReference type="Proteomes" id="UP001055940">
    <property type="component" value="Chromosome"/>
</dbReference>
<protein>
    <recommendedName>
        <fullName evidence="6">WD domain-containing protein, G-beta repeat-containing protein</fullName>
    </recommendedName>
</protein>
<evidence type="ECO:0000313" key="4">
    <source>
        <dbReference type="EMBL" id="USY17415.1"/>
    </source>
</evidence>
<dbReference type="RefSeq" id="WP_254416987.1">
    <property type="nucleotide sequence ID" value="NZ_BAAAJB010000069.1"/>
</dbReference>
<organism evidence="4 5">
    <name type="scientific">Nocardiopsis exhalans</name>
    <dbReference type="NCBI Taxonomy" id="163604"/>
    <lineage>
        <taxon>Bacteria</taxon>
        <taxon>Bacillati</taxon>
        <taxon>Actinomycetota</taxon>
        <taxon>Actinomycetes</taxon>
        <taxon>Streptosporangiales</taxon>
        <taxon>Nocardiopsidaceae</taxon>
        <taxon>Nocardiopsis</taxon>
    </lineage>
</organism>
<sequence length="93" mass="9786">MLGSTGGADLWPLAVSPDGSLLATVGADRLVRVWDVAGREELRQLTGHSAFTRGVGFSPDGATLYTCSDDGTVRAWPARGWPGAGQIASRRCR</sequence>
<feature type="repeat" description="WD" evidence="3">
    <location>
        <begin position="45"/>
        <end position="76"/>
    </location>
</feature>
<keyword evidence="1 3" id="KW-0853">WD repeat</keyword>
<dbReference type="Gene3D" id="2.130.10.10">
    <property type="entry name" value="YVTN repeat-like/Quinoprotein amine dehydrogenase"/>
    <property type="match status" value="1"/>
</dbReference>
<dbReference type="Pfam" id="PF00400">
    <property type="entry name" value="WD40"/>
    <property type="match status" value="2"/>
</dbReference>
<dbReference type="PROSITE" id="PS50294">
    <property type="entry name" value="WD_REPEATS_REGION"/>
    <property type="match status" value="1"/>
</dbReference>
<evidence type="ECO:0000313" key="5">
    <source>
        <dbReference type="Proteomes" id="UP001055940"/>
    </source>
</evidence>
<proteinExistence type="predicted"/>
<accession>A0ABY5D0I0</accession>
<dbReference type="PROSITE" id="PS00678">
    <property type="entry name" value="WD_REPEATS_1"/>
    <property type="match status" value="1"/>
</dbReference>
<dbReference type="PROSITE" id="PS50082">
    <property type="entry name" value="WD_REPEATS_2"/>
    <property type="match status" value="2"/>
</dbReference>
<dbReference type="InterPro" id="IPR001680">
    <property type="entry name" value="WD40_rpt"/>
</dbReference>